<evidence type="ECO:0000313" key="3">
    <source>
        <dbReference type="Proteomes" id="UP001221898"/>
    </source>
</evidence>
<accession>A0AAD7WE99</accession>
<protein>
    <submittedName>
        <fullName evidence="2">Uncharacterized protein</fullName>
    </submittedName>
</protein>
<proteinExistence type="predicted"/>
<comment type="caution">
    <text evidence="2">The sequence shown here is derived from an EMBL/GenBank/DDBJ whole genome shotgun (WGS) entry which is preliminary data.</text>
</comment>
<dbReference type="AlphaFoldDB" id="A0AAD7WE99"/>
<gene>
    <name evidence="2" type="ORF">AAFF_G00055510</name>
</gene>
<keyword evidence="3" id="KW-1185">Reference proteome</keyword>
<organism evidence="2 3">
    <name type="scientific">Aldrovandia affinis</name>
    <dbReference type="NCBI Taxonomy" id="143900"/>
    <lineage>
        <taxon>Eukaryota</taxon>
        <taxon>Metazoa</taxon>
        <taxon>Chordata</taxon>
        <taxon>Craniata</taxon>
        <taxon>Vertebrata</taxon>
        <taxon>Euteleostomi</taxon>
        <taxon>Actinopterygii</taxon>
        <taxon>Neopterygii</taxon>
        <taxon>Teleostei</taxon>
        <taxon>Notacanthiformes</taxon>
        <taxon>Halosauridae</taxon>
        <taxon>Aldrovandia</taxon>
    </lineage>
</organism>
<sequence length="148" mass="16101">MHEPQLKVVPPPPPPSSSCRFNETLGIEQPDHREAPGQFSRDQLTPPRMTTLTKMVKGQHGRAQWDDPNLAGARSQIQEVDRQFLTCAPAGKSYFAICSGAAALLMAGNLQGGKRPLHMFSSLSGRCRSPPLGFHHSSCCMPTDVGDH</sequence>
<dbReference type="EMBL" id="JAINUG010000132">
    <property type="protein sequence ID" value="KAJ8393822.1"/>
    <property type="molecule type" value="Genomic_DNA"/>
</dbReference>
<evidence type="ECO:0000256" key="1">
    <source>
        <dbReference type="SAM" id="MobiDB-lite"/>
    </source>
</evidence>
<feature type="region of interest" description="Disordered" evidence="1">
    <location>
        <begin position="1"/>
        <end position="23"/>
    </location>
</feature>
<name>A0AAD7WE99_9TELE</name>
<dbReference type="Proteomes" id="UP001221898">
    <property type="component" value="Unassembled WGS sequence"/>
</dbReference>
<evidence type="ECO:0000313" key="2">
    <source>
        <dbReference type="EMBL" id="KAJ8393822.1"/>
    </source>
</evidence>
<reference evidence="2" key="1">
    <citation type="journal article" date="2023" name="Science">
        <title>Genome structures resolve the early diversification of teleost fishes.</title>
        <authorList>
            <person name="Parey E."/>
            <person name="Louis A."/>
            <person name="Montfort J."/>
            <person name="Bouchez O."/>
            <person name="Roques C."/>
            <person name="Iampietro C."/>
            <person name="Lluch J."/>
            <person name="Castinel A."/>
            <person name="Donnadieu C."/>
            <person name="Desvignes T."/>
            <person name="Floi Bucao C."/>
            <person name="Jouanno E."/>
            <person name="Wen M."/>
            <person name="Mejri S."/>
            <person name="Dirks R."/>
            <person name="Jansen H."/>
            <person name="Henkel C."/>
            <person name="Chen W.J."/>
            <person name="Zahm M."/>
            <person name="Cabau C."/>
            <person name="Klopp C."/>
            <person name="Thompson A.W."/>
            <person name="Robinson-Rechavi M."/>
            <person name="Braasch I."/>
            <person name="Lecointre G."/>
            <person name="Bobe J."/>
            <person name="Postlethwait J.H."/>
            <person name="Berthelot C."/>
            <person name="Roest Crollius H."/>
            <person name="Guiguen Y."/>
        </authorList>
    </citation>
    <scope>NUCLEOTIDE SEQUENCE</scope>
    <source>
        <strain evidence="2">NC1722</strain>
    </source>
</reference>